<proteinExistence type="predicted"/>
<feature type="region of interest" description="Disordered" evidence="11">
    <location>
        <begin position="74"/>
        <end position="167"/>
    </location>
</feature>
<dbReference type="PROSITE" id="PS00108">
    <property type="entry name" value="PROTEIN_KINASE_ST"/>
    <property type="match status" value="1"/>
</dbReference>
<dbReference type="SMART" id="SM00220">
    <property type="entry name" value="S_TKc"/>
    <property type="match status" value="1"/>
</dbReference>
<dbReference type="SUPFAM" id="SSF56112">
    <property type="entry name" value="Protein kinase-like (PK-like)"/>
    <property type="match status" value="1"/>
</dbReference>
<feature type="region of interest" description="Disordered" evidence="11">
    <location>
        <begin position="2411"/>
        <end position="2464"/>
    </location>
</feature>
<evidence type="ECO:0000256" key="11">
    <source>
        <dbReference type="SAM" id="MobiDB-lite"/>
    </source>
</evidence>
<dbReference type="InterPro" id="IPR008271">
    <property type="entry name" value="Ser/Thr_kinase_AS"/>
</dbReference>
<feature type="region of interest" description="Disordered" evidence="11">
    <location>
        <begin position="1431"/>
        <end position="1451"/>
    </location>
</feature>
<dbReference type="Pfam" id="PF24889">
    <property type="entry name" value="CCTL2_WNK"/>
    <property type="match status" value="1"/>
</dbReference>
<feature type="compositionally biased region" description="Polar residues" evidence="11">
    <location>
        <begin position="2677"/>
        <end position="2696"/>
    </location>
</feature>
<feature type="region of interest" description="Disordered" evidence="11">
    <location>
        <begin position="1507"/>
        <end position="1546"/>
    </location>
</feature>
<evidence type="ECO:0000256" key="10">
    <source>
        <dbReference type="SAM" id="Coils"/>
    </source>
</evidence>
<dbReference type="FunFam" id="3.30.200.20:FF:000010">
    <property type="entry name" value="Serine/threonine-protein kinase WNK1 isoform 2"/>
    <property type="match status" value="1"/>
</dbReference>
<dbReference type="Gene3D" id="3.10.20.90">
    <property type="entry name" value="Phosphatidylinositol 3-kinase Catalytic Subunit, Chain A, domain 1"/>
    <property type="match status" value="2"/>
</dbReference>
<feature type="coiled-coil region" evidence="10">
    <location>
        <begin position="2623"/>
        <end position="2650"/>
    </location>
</feature>
<dbReference type="Gene3D" id="1.10.510.10">
    <property type="entry name" value="Transferase(Phosphotransferase) domain 1"/>
    <property type="match status" value="1"/>
</dbReference>
<evidence type="ECO:0000256" key="9">
    <source>
        <dbReference type="ARBA" id="ARBA00048679"/>
    </source>
</evidence>
<name>A0A146LV87_LYGHE</name>
<feature type="region of interest" description="Disordered" evidence="11">
    <location>
        <begin position="2564"/>
        <end position="2587"/>
    </location>
</feature>
<organism evidence="13">
    <name type="scientific">Lygus hesperus</name>
    <name type="common">Western plant bug</name>
    <dbReference type="NCBI Taxonomy" id="30085"/>
    <lineage>
        <taxon>Eukaryota</taxon>
        <taxon>Metazoa</taxon>
        <taxon>Ecdysozoa</taxon>
        <taxon>Arthropoda</taxon>
        <taxon>Hexapoda</taxon>
        <taxon>Insecta</taxon>
        <taxon>Pterygota</taxon>
        <taxon>Neoptera</taxon>
        <taxon>Paraneoptera</taxon>
        <taxon>Hemiptera</taxon>
        <taxon>Heteroptera</taxon>
        <taxon>Panheteroptera</taxon>
        <taxon>Cimicomorpha</taxon>
        <taxon>Miridae</taxon>
        <taxon>Mirini</taxon>
        <taxon>Lygus</taxon>
    </lineage>
</organism>
<reference evidence="13" key="1">
    <citation type="journal article" date="2016" name="Gigascience">
        <title>De novo construction of an expanded transcriptome assembly for the western tarnished plant bug, Lygus hesperus.</title>
        <authorList>
            <person name="Tassone E.E."/>
            <person name="Geib S.M."/>
            <person name="Hall B."/>
            <person name="Fabrick J.A."/>
            <person name="Brent C.S."/>
            <person name="Hull J.J."/>
        </authorList>
    </citation>
    <scope>NUCLEOTIDE SEQUENCE</scope>
</reference>
<evidence type="ECO:0000256" key="4">
    <source>
        <dbReference type="ARBA" id="ARBA00022679"/>
    </source>
</evidence>
<sequence>MSNSQRTIRRTCNNNIAVDKAGNSSTNSSGIYSDCDDSRGTSNSNNTSNLGCRLTLPSIGNRTTFNRTKFPKDIICSSSYPTSREQTSNIQRASRIARPRPSLKTGSSLGPTSSKVSLPKVGVSGRGRRGESPVESGGERRPQPSQSGLARDGDGHPIPPPPSKRDRRQFHIQTVHPPDERDAPDLQDAEMAEDAAAELKIAAEDDGPGKTLVPASEVDGSQTLAGQIPTIEGPDGQPMGADIPDELASHISQEDDEEKAVGVSPHGRFLKFEEEIGRGSFKTVYRGLDTETGVAVAWCELQEKKLNKSERQRFREEAEMLKGLQHPNIVRFYDYWEVTLTKRKYIVLVTELMTSGTLKTYLRRFKKINPKVLKSWCRQILKGLLFLHSRTPPIIHRDLKCDNIFITGTSGSVKIGDLGLATLKNRSFAKSVIGTPEFMAPEMYEEHYDENVDVYAFGMCMLEMATSEYPYSECSGPAQIYKKVISGIKPASFDKVENPEVREIIEQCIRLKREERPGIKELLNHQFFGEDIGLKLEVCPREANSEQDDSKVVFRLRVLDPKKRSNKYKENEAIQFDFDIDTDNAEEVAKEMAKSGIINDEDARNVEKMLLAQVAAILKAREERKRDNGDDVVPDVQTIINTAAAQSVLQTSVLGTLPDGSIGVISEPITIQREVRGINEGLMMSPHIHENYLIQGNINQGIDDRLIYDVSHNTPILGQIPSEMNYSIDQDGHRVSTIQAPNPQQLHVENVQQRLSTVQQPMSGVDTQTQTQMQTTNFAELAKRIATETMQQFAEYQQQVTSVPSQPSQQVQGLNNNIQSMPGGTVQPQFSDLPQQTDSSQRMSTVQQPVVSQSMPAVDGQTQTQVQNNTYAELAQRIASETMQQFGEYQQQVTSIPSQQSQQVQGLSNSAQSMPSGQVQPQFSDLPHQTTENSQRISAVQPPQFSDLQQQPQYVDMQQQTQYVDMQQQPMPVENVQRISTIQTPQYSDLQQQMHSDLQRMSNIQPAQEYSAESVQRPPMQTSQYSDVQQHQMQNENLHRMSTVVAPQYSEVNQQIAHDGVQRMSTLQQPTYSELQPQLQSDSSQRLSTVQPPQYADQQHQIQNENIQLITSVPQPVFVERQQQLQPDAGQRISTVQPPQFSDLQQQLQVETGQRMSTVQPPRYSDLQQQLPSDNSGQQQVNATQQQYSDAQHQLLADNTQRIATVQASHTADQLQQVPPDNVQRVSTVAPPQFSDLQQQLKTESVQRISTVQQPQYTEPQQQLPPEIIHRMTTVETPQYADLNQPVQTENLQRMSTVQAPQLQQQMPSDNIQRVSTVHPPQYSDLQQQLITDNGQRSNVTAQPVYPEQTQQYSAENTPRVSTVQPPNFSDLQQNMPTDTNARMAPVQAQQYSNLTQQNVQRMSTVQPPQFADVPQKLTNDVIQSVTQLPATQYPPESQQQVSTDHIQRVSTVQPPQFSDLQKHLPTESHRVSTVQPPQFSDLQQQLPTDNTHRMSVVHPPQFSELQQHTTQSYGQSELHQRPSTVQAPNMQQIHQPQSMPQVPVHAQNQQYDSINRNVSQVQPPPQTQPGSGQPMMVHQMNPQLQMDNVQRISTVQAPQLTQQGDQSALSESHQRISTMQAPQPHLLQDPQHRVSAVQAPMMSDPHSQPTNIPLQMSNESSTSVHPQHAVQHEQLHRMSTIEAPNIPQPIQMTQQEGQQWGPNVQNVVDISKQVQSDNIHRMSTTQPPLITNYQPTQVQPNQSHQIQSTAQVYVDQRPQVQQIPQNLNVDNYAQRVSSVQTPQVNHLQLFPPGQPSDSGQISAVVTPQVVHSFTENQVQHIPQEPSNSHTLAPQLTPYDGHQQQMVSASHTPTYPFDSSQSQQQVLPQNVPQVTQLQQATNQVQPSPQATHYQESNQQQISHASQNVNTVQSQPISSAPPNSIVAPQQSKITSQPSPFTSDVQSSDLQVLQAELHKLSTGHPPNPPFDPSPRASTVHPPQMLQVPQNMDGLQKAISAETTPMHEMIRTDSSSSSGLPTPQKSEMPTTVNSAHVFTAPQTLQGLTEVPAHLPSSDTVQPLKSPAVQQLTKGHRSISTVMPPSGPDLDTSMRRHSAESIPVHPDPSVTDGCSDETALDDAGTNTTDGDGLKKPPTKRRSRASGPKLTVLNHVDGNVECQLETGKQKTITFTFILDDVTPSDVASKMVQEDLLGTSQADLLVDQLKEVIRQLKENPSKLPVLEPPPSPARKPPTSRMRKISRFLVSPVVESSTKVVAPKDVPEIPEPPADTIVNATDSAPPTTVNDADTPAEESPTDVENGSGDSENLHAKLSVQNSLEGSSGPVTIADLHQKLVQLTCPPSELSLGGTPPSHPATPHAQSTYETYMHTLQQKLASISSGAANQLLQPGTSPQTTIHNLGALLDIDNPEVPPTIVIPDVDHADHPGDHKPASNVGSSLDSHVGSPVSKEDRSRANSTRNPPSDLQNLEHELAKLSSGYKREGSSGSSLMSSVADMSEVEPDCNSVPPSRKISRFHVSSVPESLPLTSSDPYHPTPGLLVAKRAISSVQAPTFQEGLWRWPSEGNLPGDGQSQGTKMAPLRGPGRQTRTLGYGEIPFRARRYTPWFFGGKAKENEEDPLTNSDSRNEELRTLLQRQKLELEALQRRHREEVEALCRHLASSTTPVVNYGNGHGSIEGYSTAPQSPEQAGSRVASPSPSINHIPKFENQP</sequence>
<comment type="catalytic activity">
    <reaction evidence="9">
        <text>L-seryl-[protein] + ATP = O-phospho-L-seryl-[protein] + ADP + H(+)</text>
        <dbReference type="Rhea" id="RHEA:17989"/>
        <dbReference type="Rhea" id="RHEA-COMP:9863"/>
        <dbReference type="Rhea" id="RHEA-COMP:11604"/>
        <dbReference type="ChEBI" id="CHEBI:15378"/>
        <dbReference type="ChEBI" id="CHEBI:29999"/>
        <dbReference type="ChEBI" id="CHEBI:30616"/>
        <dbReference type="ChEBI" id="CHEBI:83421"/>
        <dbReference type="ChEBI" id="CHEBI:456216"/>
        <dbReference type="EC" id="2.7.11.1"/>
    </reaction>
</comment>
<evidence type="ECO:0000256" key="5">
    <source>
        <dbReference type="ARBA" id="ARBA00022741"/>
    </source>
</evidence>
<feature type="compositionally biased region" description="Low complexity" evidence="11">
    <location>
        <begin position="2117"/>
        <end position="2126"/>
    </location>
</feature>
<feature type="region of interest" description="Disordered" evidence="11">
    <location>
        <begin position="1149"/>
        <end position="1189"/>
    </location>
</feature>
<feature type="region of interest" description="Disordered" evidence="11">
    <location>
        <begin position="2214"/>
        <end position="2234"/>
    </location>
</feature>
<evidence type="ECO:0000259" key="12">
    <source>
        <dbReference type="PROSITE" id="PS50011"/>
    </source>
</evidence>
<evidence type="ECO:0000256" key="3">
    <source>
        <dbReference type="ARBA" id="ARBA00022527"/>
    </source>
</evidence>
<feature type="compositionally biased region" description="Polar residues" evidence="11">
    <location>
        <begin position="2068"/>
        <end position="2079"/>
    </location>
</feature>
<dbReference type="EMBL" id="GDHC01007997">
    <property type="protein sequence ID" value="JAQ10632.1"/>
    <property type="molecule type" value="Transcribed_RNA"/>
</dbReference>
<dbReference type="InterPro" id="IPR050588">
    <property type="entry name" value="WNK_Ser-Thr_kinase"/>
</dbReference>
<feature type="domain" description="Protein kinase" evidence="12">
    <location>
        <begin position="270"/>
        <end position="528"/>
    </location>
</feature>
<dbReference type="InterPro" id="IPR056865">
    <property type="entry name" value="CCTL2_WNK"/>
</dbReference>
<keyword evidence="3" id="KW-0723">Serine/threonine-protein kinase</keyword>
<dbReference type="GO" id="GO:0004674">
    <property type="term" value="F:protein serine/threonine kinase activity"/>
    <property type="evidence" value="ECO:0007669"/>
    <property type="project" value="UniProtKB-KW"/>
</dbReference>
<feature type="region of interest" description="Disordered" evidence="11">
    <location>
        <begin position="890"/>
        <end position="943"/>
    </location>
</feature>
<feature type="compositionally biased region" description="Polar residues" evidence="11">
    <location>
        <begin position="104"/>
        <end position="116"/>
    </location>
</feature>
<accession>A0A146LV87</accession>
<feature type="region of interest" description="Disordered" evidence="11">
    <location>
        <begin position="2660"/>
        <end position="2706"/>
    </location>
</feature>
<dbReference type="Pfam" id="PF12202">
    <property type="entry name" value="OSR1_C"/>
    <property type="match status" value="1"/>
</dbReference>
<feature type="region of interest" description="Disordered" evidence="11">
    <location>
        <begin position="1843"/>
        <end position="1979"/>
    </location>
</feature>
<feature type="compositionally biased region" description="Polar residues" evidence="11">
    <location>
        <begin position="1880"/>
        <end position="1949"/>
    </location>
</feature>
<feature type="region of interest" description="Disordered" evidence="11">
    <location>
        <begin position="2257"/>
        <end position="2304"/>
    </location>
</feature>
<keyword evidence="5" id="KW-0547">Nucleotide-binding</keyword>
<evidence type="ECO:0000256" key="1">
    <source>
        <dbReference type="ARBA" id="ARBA00001946"/>
    </source>
</evidence>
<feature type="compositionally biased region" description="Pro residues" evidence="11">
    <location>
        <begin position="2220"/>
        <end position="2229"/>
    </location>
</feature>
<feature type="compositionally biased region" description="Basic and acidic residues" evidence="11">
    <location>
        <begin position="128"/>
        <end position="142"/>
    </location>
</feature>
<keyword evidence="10" id="KW-0175">Coiled coil</keyword>
<dbReference type="InterPro" id="IPR000719">
    <property type="entry name" value="Prot_kinase_dom"/>
</dbReference>
<evidence type="ECO:0000256" key="2">
    <source>
        <dbReference type="ARBA" id="ARBA00012513"/>
    </source>
</evidence>
<keyword evidence="6 13" id="KW-0418">Kinase</keyword>
<feature type="compositionally biased region" description="Polar residues" evidence="11">
    <location>
        <begin position="1843"/>
        <end position="1853"/>
    </location>
</feature>
<feature type="region of interest" description="Disordered" evidence="11">
    <location>
        <begin position="2068"/>
        <end position="2147"/>
    </location>
</feature>
<comment type="catalytic activity">
    <reaction evidence="8">
        <text>L-threonyl-[protein] + ATP = O-phospho-L-threonyl-[protein] + ADP + H(+)</text>
        <dbReference type="Rhea" id="RHEA:46608"/>
        <dbReference type="Rhea" id="RHEA-COMP:11060"/>
        <dbReference type="Rhea" id="RHEA-COMP:11605"/>
        <dbReference type="ChEBI" id="CHEBI:15378"/>
        <dbReference type="ChEBI" id="CHEBI:30013"/>
        <dbReference type="ChEBI" id="CHEBI:30616"/>
        <dbReference type="ChEBI" id="CHEBI:61977"/>
        <dbReference type="ChEBI" id="CHEBI:456216"/>
        <dbReference type="EC" id="2.7.11.1"/>
    </reaction>
</comment>
<keyword evidence="7" id="KW-0067">ATP-binding</keyword>
<dbReference type="Pfam" id="PF00069">
    <property type="entry name" value="Pkinase"/>
    <property type="match status" value="1"/>
</dbReference>
<dbReference type="GO" id="GO:0005524">
    <property type="term" value="F:ATP binding"/>
    <property type="evidence" value="ECO:0007669"/>
    <property type="project" value="UniProtKB-KW"/>
</dbReference>
<dbReference type="EC" id="2.7.11.1" evidence="2"/>
<feature type="compositionally biased region" description="Basic and acidic residues" evidence="11">
    <location>
        <begin position="2416"/>
        <end position="2428"/>
    </location>
</feature>
<feature type="compositionally biased region" description="Polar residues" evidence="11">
    <location>
        <begin position="76"/>
        <end position="92"/>
    </location>
</feature>
<dbReference type="InterPro" id="IPR011009">
    <property type="entry name" value="Kinase-like_dom_sf"/>
</dbReference>
<comment type="cofactor">
    <cofactor evidence="1">
        <name>Mg(2+)</name>
        <dbReference type="ChEBI" id="CHEBI:18420"/>
    </cofactor>
</comment>
<protein>
    <recommendedName>
        <fullName evidence="2">non-specific serine/threonine protein kinase</fullName>
        <ecNumber evidence="2">2.7.11.1</ecNumber>
    </recommendedName>
</protein>
<evidence type="ECO:0000256" key="6">
    <source>
        <dbReference type="ARBA" id="ARBA00022777"/>
    </source>
</evidence>
<evidence type="ECO:0000313" key="13">
    <source>
        <dbReference type="EMBL" id="JAQ10632.1"/>
    </source>
</evidence>
<feature type="compositionally biased region" description="Low complexity" evidence="11">
    <location>
        <begin position="1859"/>
        <end position="1879"/>
    </location>
</feature>
<feature type="compositionally biased region" description="Polar residues" evidence="11">
    <location>
        <begin position="2452"/>
        <end position="2463"/>
    </location>
</feature>
<dbReference type="PANTHER" id="PTHR13902">
    <property type="entry name" value="SERINE/THREONINE-PROTEIN KINASE WNK WITH NO LYSINE -RELATED"/>
    <property type="match status" value="1"/>
</dbReference>
<keyword evidence="4" id="KW-0808">Transferase</keyword>
<dbReference type="CDD" id="cd13983">
    <property type="entry name" value="STKc_WNK"/>
    <property type="match status" value="1"/>
</dbReference>
<dbReference type="PROSITE" id="PS50011">
    <property type="entry name" value="PROTEIN_KINASE_DOM"/>
    <property type="match status" value="1"/>
</dbReference>
<dbReference type="FunFam" id="1.10.510.10:FF:000006">
    <property type="entry name" value="Serine/threonine-protein kinase WNK1 isoform 2"/>
    <property type="match status" value="1"/>
</dbReference>
<evidence type="ECO:0000256" key="8">
    <source>
        <dbReference type="ARBA" id="ARBA00047899"/>
    </source>
</evidence>
<feature type="region of interest" description="Disordered" evidence="11">
    <location>
        <begin position="203"/>
        <end position="235"/>
    </location>
</feature>
<dbReference type="InterPro" id="IPR024678">
    <property type="entry name" value="Kinase_OSR1/WNK_CCT"/>
</dbReference>
<feature type="compositionally biased region" description="Polar residues" evidence="11">
    <location>
        <begin position="2271"/>
        <end position="2284"/>
    </location>
</feature>
<dbReference type="Gene3D" id="3.30.200.20">
    <property type="entry name" value="Phosphorylase Kinase, domain 1"/>
    <property type="match status" value="1"/>
</dbReference>
<gene>
    <name evidence="13" type="primary">Wnk3</name>
    <name evidence="13" type="ORF">g.91200</name>
</gene>
<feature type="region of interest" description="Disordered" evidence="11">
    <location>
        <begin position="1007"/>
        <end position="1032"/>
    </location>
</feature>
<feature type="region of interest" description="Disordered" evidence="11">
    <location>
        <begin position="1070"/>
        <end position="1097"/>
    </location>
</feature>
<evidence type="ECO:0000256" key="7">
    <source>
        <dbReference type="ARBA" id="ARBA00022840"/>
    </source>
</evidence>